<dbReference type="Gene3D" id="2.30.110.10">
    <property type="entry name" value="Electron Transport, Fmn-binding Protein, Chain A"/>
    <property type="match status" value="1"/>
</dbReference>
<evidence type="ECO:0000313" key="1">
    <source>
        <dbReference type="EMBL" id="PWV58460.1"/>
    </source>
</evidence>
<dbReference type="SUPFAM" id="SSF50475">
    <property type="entry name" value="FMN-binding split barrel"/>
    <property type="match status" value="1"/>
</dbReference>
<dbReference type="Proteomes" id="UP000246569">
    <property type="component" value="Unassembled WGS sequence"/>
</dbReference>
<organism evidence="1 2">
    <name type="scientific">Plasticicumulans acidivorans</name>
    <dbReference type="NCBI Taxonomy" id="886464"/>
    <lineage>
        <taxon>Bacteria</taxon>
        <taxon>Pseudomonadati</taxon>
        <taxon>Pseudomonadota</taxon>
        <taxon>Gammaproteobacteria</taxon>
        <taxon>Candidatus Competibacteraceae</taxon>
        <taxon>Plasticicumulans</taxon>
    </lineage>
</organism>
<accession>A0A317MPU6</accession>
<comment type="caution">
    <text evidence="1">The sequence shown here is derived from an EMBL/GenBank/DDBJ whole genome shotgun (WGS) entry which is preliminary data.</text>
</comment>
<protein>
    <recommendedName>
        <fullName evidence="3">Nitroimidazol reductase NimA-like FMN-containing flavoprotein (Pyridoxamine 5'-phosphate oxidase superfamily)</fullName>
    </recommendedName>
</protein>
<dbReference type="PANTHER" id="PTHR34071">
    <property type="entry name" value="5-NITROIMIDAZOLE ANTIBIOTICS RESISTANCE PROTEIN, NIMA-FAMILY-RELATED PROTEIN-RELATED"/>
    <property type="match status" value="1"/>
</dbReference>
<dbReference type="EMBL" id="QGTJ01000017">
    <property type="protein sequence ID" value="PWV58460.1"/>
    <property type="molecule type" value="Genomic_DNA"/>
</dbReference>
<proteinExistence type="predicted"/>
<name>A0A317MPU6_9GAMM</name>
<dbReference type="InterPro" id="IPR012349">
    <property type="entry name" value="Split_barrel_FMN-bd"/>
</dbReference>
<dbReference type="AlphaFoldDB" id="A0A317MPU6"/>
<dbReference type="PANTHER" id="PTHR34071:SF2">
    <property type="entry name" value="FLAVIN-NUCLEOTIDE-BINDING PROTEIN"/>
    <property type="match status" value="1"/>
</dbReference>
<reference evidence="1 2" key="1">
    <citation type="submission" date="2018-05" db="EMBL/GenBank/DDBJ databases">
        <title>Genomic Encyclopedia of Type Strains, Phase IV (KMG-IV): sequencing the most valuable type-strain genomes for metagenomic binning, comparative biology and taxonomic classification.</title>
        <authorList>
            <person name="Goeker M."/>
        </authorList>
    </citation>
    <scope>NUCLEOTIDE SEQUENCE [LARGE SCALE GENOMIC DNA]</scope>
    <source>
        <strain evidence="1 2">DSM 23606</strain>
    </source>
</reference>
<dbReference type="OrthoDB" id="116031at2"/>
<gene>
    <name evidence="1" type="ORF">C7443_11720</name>
</gene>
<dbReference type="RefSeq" id="WP_110020552.1">
    <property type="nucleotide sequence ID" value="NZ_QGTJ01000017.1"/>
</dbReference>
<dbReference type="InterPro" id="IPR024747">
    <property type="entry name" value="Pyridox_Oxase-rel"/>
</dbReference>
<sequence length="211" mass="22736">MSDYPVTAQTRLRRMPERGQYDQATVHAILDAGTVAHVGVLIDGAPVVIPTAYWRVGEDVLVHAARATRFARALRSGQRASLTVTLLDGWVLARSGFNHSVNYRSVMLFAVPEEVEDAESKNRLLDALIERIVPGRAALVRPATAKELAATAVFRLPLAEVSAKLRSGPPKDDEADLDWPVWAGVIPLALTAAAAQPDPRQSAGLPGRPPL</sequence>
<keyword evidence="2" id="KW-1185">Reference proteome</keyword>
<evidence type="ECO:0008006" key="3">
    <source>
        <dbReference type="Google" id="ProtNLM"/>
    </source>
</evidence>
<dbReference type="Pfam" id="PF12900">
    <property type="entry name" value="Pyridox_ox_2"/>
    <property type="match status" value="1"/>
</dbReference>
<evidence type="ECO:0000313" key="2">
    <source>
        <dbReference type="Proteomes" id="UP000246569"/>
    </source>
</evidence>